<dbReference type="PANTHER" id="PTHR46796:SF6">
    <property type="entry name" value="ARAC SUBFAMILY"/>
    <property type="match status" value="1"/>
</dbReference>
<sequence length="462" mass="49624">MALNGLVRPGATRGSMRRIGQAVRRRPASPFSPPQAARSPRLAFLAGLARCAASRVVPLLATHRRQGAGNGRSNGFLSPQVGITANLATALANRWRRLRYLLEWRCRRSPIFPAAHRWMCPSIVEMKMIADLVSEAADALPPLDSIAESLVDRSAIYRALLGDLSDTIVAGPESFAQVETRRLGSLALYECRLHDMSHERHGLSSNANGYVFLQLAVSGTMRVELPDRQIEIRDGEIALFDAGRPLRMSADRIHLMTVRLTPAFIEAAAPCAGDPHGTVIEAAQASLLADVTVALMRHAHAIPVAAGAGAVRAFGELLAIALQAPAAASNGDVPGGKKLARARALVEAKLTAKHLSPTMIAAESGLSRSTLYELFKPLGGVSHYVQARRADRLRMLLSQPGEVRSIAELAFEAGFASDSHASRTFRDLFGVSPGRFRRDHFAVAAQADLRAATASMTAIRPT</sequence>
<name>A0A9C9NJH4_9HYPH</name>
<dbReference type="SMART" id="SM00342">
    <property type="entry name" value="HTH_ARAC"/>
    <property type="match status" value="1"/>
</dbReference>
<dbReference type="EMBL" id="DRGN01000304">
    <property type="protein sequence ID" value="HEU02877.1"/>
    <property type="molecule type" value="Genomic_DNA"/>
</dbReference>
<proteinExistence type="predicted"/>
<dbReference type="GO" id="GO:0043565">
    <property type="term" value="F:sequence-specific DNA binding"/>
    <property type="evidence" value="ECO:0007669"/>
    <property type="project" value="InterPro"/>
</dbReference>
<evidence type="ECO:0000256" key="1">
    <source>
        <dbReference type="ARBA" id="ARBA00023015"/>
    </source>
</evidence>
<evidence type="ECO:0000313" key="6">
    <source>
        <dbReference type="EMBL" id="HEU02877.1"/>
    </source>
</evidence>
<dbReference type="Pfam" id="PF14525">
    <property type="entry name" value="AraC_binding_2"/>
    <property type="match status" value="1"/>
</dbReference>
<comment type="caution">
    <text evidence="6">The sequence shown here is derived from an EMBL/GenBank/DDBJ whole genome shotgun (WGS) entry which is preliminary data.</text>
</comment>
<evidence type="ECO:0000313" key="7">
    <source>
        <dbReference type="Proteomes" id="UP000885680"/>
    </source>
</evidence>
<evidence type="ECO:0000256" key="4">
    <source>
        <dbReference type="SAM" id="MobiDB-lite"/>
    </source>
</evidence>
<keyword evidence="2" id="KW-0238">DNA-binding</keyword>
<dbReference type="InterPro" id="IPR035418">
    <property type="entry name" value="AraC-bd_2"/>
</dbReference>
<dbReference type="GO" id="GO:0003700">
    <property type="term" value="F:DNA-binding transcription factor activity"/>
    <property type="evidence" value="ECO:0007669"/>
    <property type="project" value="InterPro"/>
</dbReference>
<dbReference type="Gene3D" id="1.10.10.60">
    <property type="entry name" value="Homeodomain-like"/>
    <property type="match status" value="1"/>
</dbReference>
<reference evidence="6" key="1">
    <citation type="journal article" date="2020" name="mSystems">
        <title>Genome- and Community-Level Interaction Insights into Carbon Utilization and Element Cycling Functions of Hydrothermarchaeota in Hydrothermal Sediment.</title>
        <authorList>
            <person name="Zhou Z."/>
            <person name="Liu Y."/>
            <person name="Xu W."/>
            <person name="Pan J."/>
            <person name="Luo Z.H."/>
            <person name="Li M."/>
        </authorList>
    </citation>
    <scope>NUCLEOTIDE SEQUENCE</scope>
    <source>
        <strain evidence="6">HyVt-347</strain>
    </source>
</reference>
<evidence type="ECO:0000256" key="3">
    <source>
        <dbReference type="ARBA" id="ARBA00023163"/>
    </source>
</evidence>
<dbReference type="AlphaFoldDB" id="A0A9C9NJH4"/>
<evidence type="ECO:0000259" key="5">
    <source>
        <dbReference type="PROSITE" id="PS01124"/>
    </source>
</evidence>
<accession>A0A9C9NJH4</accession>
<organism evidence="6 7">
    <name type="scientific">Aurantimonas coralicida</name>
    <dbReference type="NCBI Taxonomy" id="182270"/>
    <lineage>
        <taxon>Bacteria</taxon>
        <taxon>Pseudomonadati</taxon>
        <taxon>Pseudomonadota</taxon>
        <taxon>Alphaproteobacteria</taxon>
        <taxon>Hyphomicrobiales</taxon>
        <taxon>Aurantimonadaceae</taxon>
        <taxon>Aurantimonas</taxon>
    </lineage>
</organism>
<keyword evidence="1" id="KW-0805">Transcription regulation</keyword>
<protein>
    <submittedName>
        <fullName evidence="6">Helix-turn-helix domain-containing protein</fullName>
    </submittedName>
</protein>
<dbReference type="InterPro" id="IPR050204">
    <property type="entry name" value="AraC_XylS_family_regulators"/>
</dbReference>
<dbReference type="Pfam" id="PF12833">
    <property type="entry name" value="HTH_18"/>
    <property type="match status" value="1"/>
</dbReference>
<gene>
    <name evidence="6" type="ORF">ENH89_21690</name>
</gene>
<keyword evidence="3" id="KW-0804">Transcription</keyword>
<feature type="region of interest" description="Disordered" evidence="4">
    <location>
        <begin position="1"/>
        <end position="37"/>
    </location>
</feature>
<dbReference type="PROSITE" id="PS01124">
    <property type="entry name" value="HTH_ARAC_FAMILY_2"/>
    <property type="match status" value="1"/>
</dbReference>
<dbReference type="InterPro" id="IPR009057">
    <property type="entry name" value="Homeodomain-like_sf"/>
</dbReference>
<dbReference type="PANTHER" id="PTHR46796">
    <property type="entry name" value="HTH-TYPE TRANSCRIPTIONAL ACTIVATOR RHAS-RELATED"/>
    <property type="match status" value="1"/>
</dbReference>
<dbReference type="InterPro" id="IPR018060">
    <property type="entry name" value="HTH_AraC"/>
</dbReference>
<dbReference type="SUPFAM" id="SSF46689">
    <property type="entry name" value="Homeodomain-like"/>
    <property type="match status" value="1"/>
</dbReference>
<evidence type="ECO:0000256" key="2">
    <source>
        <dbReference type="ARBA" id="ARBA00023125"/>
    </source>
</evidence>
<dbReference type="Proteomes" id="UP000885680">
    <property type="component" value="Unassembled WGS sequence"/>
</dbReference>
<feature type="domain" description="HTH araC/xylS-type" evidence="5">
    <location>
        <begin position="340"/>
        <end position="439"/>
    </location>
</feature>